<dbReference type="EMBL" id="JAQQAL010000029">
    <property type="protein sequence ID" value="MDC7227639.1"/>
    <property type="molecule type" value="Genomic_DNA"/>
</dbReference>
<evidence type="ECO:0000256" key="1">
    <source>
        <dbReference type="ARBA" id="ARBA00000223"/>
    </source>
</evidence>
<reference evidence="4 5" key="1">
    <citation type="submission" date="2022-12" db="EMBL/GenBank/DDBJ databases">
        <title>Metagenome assembled genome from gulf of manar.</title>
        <authorList>
            <person name="Kohli P."/>
            <person name="Pk S."/>
            <person name="Venkata Ramana C."/>
            <person name="Sasikala C."/>
        </authorList>
    </citation>
    <scope>NUCLEOTIDE SEQUENCE [LARGE SCALE GENOMIC DNA]</scope>
    <source>
        <strain evidence="4">JB008</strain>
    </source>
</reference>
<dbReference type="PANTHER" id="PTHR31690">
    <property type="entry name" value="FUCOSE MUTAROTASE"/>
    <property type="match status" value="1"/>
</dbReference>
<dbReference type="GO" id="GO:0062193">
    <property type="term" value="F:D-ribose pyranase activity"/>
    <property type="evidence" value="ECO:0007669"/>
    <property type="project" value="UniProtKB-EC"/>
</dbReference>
<dbReference type="Pfam" id="PF05025">
    <property type="entry name" value="RbsD_FucU"/>
    <property type="match status" value="1"/>
</dbReference>
<evidence type="ECO:0000256" key="3">
    <source>
        <dbReference type="ARBA" id="ARBA00036324"/>
    </source>
</evidence>
<dbReference type="GO" id="GO:0042806">
    <property type="term" value="F:fucose binding"/>
    <property type="evidence" value="ECO:0007669"/>
    <property type="project" value="TreeGrafter"/>
</dbReference>
<dbReference type="GO" id="GO:0006004">
    <property type="term" value="P:fucose metabolic process"/>
    <property type="evidence" value="ECO:0007669"/>
    <property type="project" value="TreeGrafter"/>
</dbReference>
<dbReference type="InterPro" id="IPR023750">
    <property type="entry name" value="RbsD-like_sf"/>
</dbReference>
<comment type="catalytic activity">
    <reaction evidence="1">
        <text>beta-D-ribopyranose = beta-D-ribofuranose</text>
        <dbReference type="Rhea" id="RHEA:25432"/>
        <dbReference type="ChEBI" id="CHEBI:27476"/>
        <dbReference type="ChEBI" id="CHEBI:47002"/>
        <dbReference type="EC" id="5.4.99.62"/>
    </reaction>
</comment>
<dbReference type="InterPro" id="IPR007721">
    <property type="entry name" value="RbsD_FucU"/>
</dbReference>
<dbReference type="Gene3D" id="3.40.1650.10">
    <property type="entry name" value="RbsD-like domain"/>
    <property type="match status" value="1"/>
</dbReference>
<comment type="catalytic activity">
    <reaction evidence="3">
        <text>alpha-L-fucose = beta-L-fucose</text>
        <dbReference type="Rhea" id="RHEA:25580"/>
        <dbReference type="ChEBI" id="CHEBI:42548"/>
        <dbReference type="ChEBI" id="CHEBI:42589"/>
        <dbReference type="EC" id="5.1.3.29"/>
    </reaction>
</comment>
<organism evidence="4 5">
    <name type="scientific">Candidatus Thalassospirochaeta sargassi</name>
    <dbReference type="NCBI Taxonomy" id="3119039"/>
    <lineage>
        <taxon>Bacteria</taxon>
        <taxon>Pseudomonadati</taxon>
        <taxon>Spirochaetota</taxon>
        <taxon>Spirochaetia</taxon>
        <taxon>Spirochaetales</taxon>
        <taxon>Spirochaetaceae</taxon>
        <taxon>Candidatus Thalassospirochaeta</taxon>
    </lineage>
</organism>
<accession>A0AAJ1IE57</accession>
<sequence>MLKGISPIMSPDLLHVLASMGHGDEIVIADGNFPSAYMAKRLVRLDGHGVAPILRAILELCPLDQYVKQPVALMGVVPGDPTVPTIWDEYKQIITAVDELFTKNKNAIESSIEMVDRFSFYERAKKAFAVVATGETAIYANVILKKGVVK</sequence>
<proteinExistence type="predicted"/>
<comment type="caution">
    <text evidence="4">The sequence shown here is derived from an EMBL/GenBank/DDBJ whole genome shotgun (WGS) entry which is preliminary data.</text>
</comment>
<evidence type="ECO:0000313" key="4">
    <source>
        <dbReference type="EMBL" id="MDC7227639.1"/>
    </source>
</evidence>
<dbReference type="SUPFAM" id="SSF102546">
    <property type="entry name" value="RbsD-like"/>
    <property type="match status" value="1"/>
</dbReference>
<dbReference type="InterPro" id="IPR050443">
    <property type="entry name" value="RbsD/FucU_mutarotase"/>
</dbReference>
<evidence type="ECO:0000256" key="2">
    <source>
        <dbReference type="ARBA" id="ARBA00023235"/>
    </source>
</evidence>
<keyword evidence="2" id="KW-0413">Isomerase</keyword>
<gene>
    <name evidence="4" type="ORF">PQJ61_12815</name>
</gene>
<evidence type="ECO:0000313" key="5">
    <source>
        <dbReference type="Proteomes" id="UP001221217"/>
    </source>
</evidence>
<dbReference type="GO" id="GO:0036373">
    <property type="term" value="F:L-fucose mutarotase activity"/>
    <property type="evidence" value="ECO:0007669"/>
    <property type="project" value="UniProtKB-EC"/>
</dbReference>
<dbReference type="PANTHER" id="PTHR31690:SF4">
    <property type="entry name" value="FUCOSE MUTAROTASE"/>
    <property type="match status" value="1"/>
</dbReference>
<dbReference type="AlphaFoldDB" id="A0AAJ1IE57"/>
<protein>
    <submittedName>
        <fullName evidence="4">RbsD/FucU domain-containing protein</fullName>
    </submittedName>
</protein>
<name>A0AAJ1IE57_9SPIO</name>
<dbReference type="Proteomes" id="UP001221217">
    <property type="component" value="Unassembled WGS sequence"/>
</dbReference>